<dbReference type="HOGENOM" id="CLU_2998171_0_0_1"/>
<organism evidence="1 2">
    <name type="scientific">Tulasnella calospora MUT 4182</name>
    <dbReference type="NCBI Taxonomy" id="1051891"/>
    <lineage>
        <taxon>Eukaryota</taxon>
        <taxon>Fungi</taxon>
        <taxon>Dikarya</taxon>
        <taxon>Basidiomycota</taxon>
        <taxon>Agaricomycotina</taxon>
        <taxon>Agaricomycetes</taxon>
        <taxon>Cantharellales</taxon>
        <taxon>Tulasnellaceae</taxon>
        <taxon>Tulasnella</taxon>
    </lineage>
</organism>
<reference evidence="1 2" key="1">
    <citation type="submission" date="2014-04" db="EMBL/GenBank/DDBJ databases">
        <authorList>
            <consortium name="DOE Joint Genome Institute"/>
            <person name="Kuo A."/>
            <person name="Girlanda M."/>
            <person name="Perotto S."/>
            <person name="Kohler A."/>
            <person name="Nagy L.G."/>
            <person name="Floudas D."/>
            <person name="Copeland A."/>
            <person name="Barry K.W."/>
            <person name="Cichocki N."/>
            <person name="Veneault-Fourrey C."/>
            <person name="LaButti K."/>
            <person name="Lindquist E.A."/>
            <person name="Lipzen A."/>
            <person name="Lundell T."/>
            <person name="Morin E."/>
            <person name="Murat C."/>
            <person name="Sun H."/>
            <person name="Tunlid A."/>
            <person name="Henrissat B."/>
            <person name="Grigoriev I.V."/>
            <person name="Hibbett D.S."/>
            <person name="Martin F."/>
            <person name="Nordberg H.P."/>
            <person name="Cantor M.N."/>
            <person name="Hua S.X."/>
        </authorList>
    </citation>
    <scope>NUCLEOTIDE SEQUENCE [LARGE SCALE GENOMIC DNA]</scope>
    <source>
        <strain evidence="1 2">MUT 4182</strain>
    </source>
</reference>
<proteinExistence type="predicted"/>
<reference evidence="2" key="2">
    <citation type="submission" date="2015-01" db="EMBL/GenBank/DDBJ databases">
        <title>Evolutionary Origins and Diversification of the Mycorrhizal Mutualists.</title>
        <authorList>
            <consortium name="DOE Joint Genome Institute"/>
            <consortium name="Mycorrhizal Genomics Consortium"/>
            <person name="Kohler A."/>
            <person name="Kuo A."/>
            <person name="Nagy L.G."/>
            <person name="Floudas D."/>
            <person name="Copeland A."/>
            <person name="Barry K.W."/>
            <person name="Cichocki N."/>
            <person name="Veneault-Fourrey C."/>
            <person name="LaButti K."/>
            <person name="Lindquist E.A."/>
            <person name="Lipzen A."/>
            <person name="Lundell T."/>
            <person name="Morin E."/>
            <person name="Murat C."/>
            <person name="Riley R."/>
            <person name="Ohm R."/>
            <person name="Sun H."/>
            <person name="Tunlid A."/>
            <person name="Henrissat B."/>
            <person name="Grigoriev I.V."/>
            <person name="Hibbett D.S."/>
            <person name="Martin F."/>
        </authorList>
    </citation>
    <scope>NUCLEOTIDE SEQUENCE [LARGE SCALE GENOMIC DNA]</scope>
    <source>
        <strain evidence="2">MUT 4182</strain>
    </source>
</reference>
<accession>A0A0C3KMQ4</accession>
<keyword evidence="2" id="KW-1185">Reference proteome</keyword>
<dbReference type="Proteomes" id="UP000054248">
    <property type="component" value="Unassembled WGS sequence"/>
</dbReference>
<protein>
    <submittedName>
        <fullName evidence="1">Uncharacterized protein</fullName>
    </submittedName>
</protein>
<name>A0A0C3KMQ4_9AGAM</name>
<evidence type="ECO:0000313" key="1">
    <source>
        <dbReference type="EMBL" id="KIO22663.1"/>
    </source>
</evidence>
<dbReference type="AlphaFoldDB" id="A0A0C3KMQ4"/>
<evidence type="ECO:0000313" key="2">
    <source>
        <dbReference type="Proteomes" id="UP000054248"/>
    </source>
</evidence>
<sequence length="57" mass="6467">MVRYRCTSCDDDTGGRRAMREEGLEEACLRPNSGIRRCCAPLRWNLVASMTGNVYIL</sequence>
<dbReference type="EMBL" id="KN823104">
    <property type="protein sequence ID" value="KIO22663.1"/>
    <property type="molecule type" value="Genomic_DNA"/>
</dbReference>
<gene>
    <name evidence="1" type="ORF">M407DRAFT_116707</name>
</gene>